<dbReference type="Pfam" id="PF14643">
    <property type="entry name" value="DUF4455"/>
    <property type="match status" value="1"/>
</dbReference>
<protein>
    <recommendedName>
        <fullName evidence="1">DUF4455 domain-containing protein</fullName>
    </recommendedName>
</protein>
<sequence>MTKEDIRSPHTVNILIEELAAEQNAFYLKEENLLEELCERMIPPNFTSEVLNSWIQRAKQLFISWEKQNQLRLQSIYSAYEDHSQRCIDRLKELQVHLLEFGYLDSVEEAGKLLDQHCIPILGNLQKQFEKNLNYLDVSCLVVLSKM</sequence>
<dbReference type="AlphaFoldDB" id="A0A8J4SYX2"/>
<organism evidence="2 3">
    <name type="scientific">Paragonimus heterotremus</name>
    <dbReference type="NCBI Taxonomy" id="100268"/>
    <lineage>
        <taxon>Eukaryota</taxon>
        <taxon>Metazoa</taxon>
        <taxon>Spiralia</taxon>
        <taxon>Lophotrochozoa</taxon>
        <taxon>Platyhelminthes</taxon>
        <taxon>Trematoda</taxon>
        <taxon>Digenea</taxon>
        <taxon>Plagiorchiida</taxon>
        <taxon>Troglotremata</taxon>
        <taxon>Troglotrematidae</taxon>
        <taxon>Paragonimus</taxon>
    </lineage>
</organism>
<accession>A0A8J4SYX2</accession>
<evidence type="ECO:0000259" key="1">
    <source>
        <dbReference type="Pfam" id="PF14643"/>
    </source>
</evidence>
<evidence type="ECO:0000313" key="3">
    <source>
        <dbReference type="Proteomes" id="UP000748531"/>
    </source>
</evidence>
<gene>
    <name evidence="2" type="ORF">PHET_10833</name>
</gene>
<dbReference type="Proteomes" id="UP000748531">
    <property type="component" value="Unassembled WGS sequence"/>
</dbReference>
<keyword evidence="3" id="KW-1185">Reference proteome</keyword>
<dbReference type="EMBL" id="LUCH01017989">
    <property type="protein sequence ID" value="KAF5394633.1"/>
    <property type="molecule type" value="Genomic_DNA"/>
</dbReference>
<dbReference type="OrthoDB" id="431588at2759"/>
<dbReference type="InterPro" id="IPR028089">
    <property type="entry name" value="DUF4455"/>
</dbReference>
<proteinExistence type="predicted"/>
<evidence type="ECO:0000313" key="2">
    <source>
        <dbReference type="EMBL" id="KAF5394633.1"/>
    </source>
</evidence>
<reference evidence="2" key="1">
    <citation type="submission" date="2019-05" db="EMBL/GenBank/DDBJ databases">
        <title>Annotation for the trematode Paragonimus heterotremus.</title>
        <authorList>
            <person name="Choi Y.-J."/>
        </authorList>
    </citation>
    <scope>NUCLEOTIDE SEQUENCE</scope>
    <source>
        <strain evidence="2">LC</strain>
    </source>
</reference>
<name>A0A8J4SYX2_9TREM</name>
<comment type="caution">
    <text evidence="2">The sequence shown here is derived from an EMBL/GenBank/DDBJ whole genome shotgun (WGS) entry which is preliminary data.</text>
</comment>
<feature type="domain" description="DUF4455" evidence="1">
    <location>
        <begin position="1"/>
        <end position="137"/>
    </location>
</feature>